<proteinExistence type="predicted"/>
<dbReference type="EMBL" id="ASPP01038375">
    <property type="protein sequence ID" value="ETO01409.1"/>
    <property type="molecule type" value="Genomic_DNA"/>
</dbReference>
<evidence type="ECO:0008006" key="4">
    <source>
        <dbReference type="Google" id="ProtNLM"/>
    </source>
</evidence>
<comment type="caution">
    <text evidence="2">The sequence shown here is derived from an EMBL/GenBank/DDBJ whole genome shotgun (WGS) entry which is preliminary data.</text>
</comment>
<dbReference type="Gene3D" id="3.30.40.10">
    <property type="entry name" value="Zinc/RING finger domain, C3HC4 (zinc finger)"/>
    <property type="match status" value="1"/>
</dbReference>
<keyword evidence="1" id="KW-0175">Coiled coil</keyword>
<protein>
    <recommendedName>
        <fullName evidence="4">TRAF-type domain-containing protein</fullName>
    </recommendedName>
</protein>
<dbReference type="AlphaFoldDB" id="X6LII9"/>
<name>X6LII9_RETFI</name>
<dbReference type="Proteomes" id="UP000023152">
    <property type="component" value="Unassembled WGS sequence"/>
</dbReference>
<accession>X6LII9</accession>
<evidence type="ECO:0000313" key="3">
    <source>
        <dbReference type="Proteomes" id="UP000023152"/>
    </source>
</evidence>
<feature type="coiled-coil region" evidence="1">
    <location>
        <begin position="203"/>
        <end position="296"/>
    </location>
</feature>
<keyword evidence="3" id="KW-1185">Reference proteome</keyword>
<evidence type="ECO:0000256" key="1">
    <source>
        <dbReference type="SAM" id="Coils"/>
    </source>
</evidence>
<reference evidence="2 3" key="1">
    <citation type="journal article" date="2013" name="Curr. Biol.">
        <title>The Genome of the Foraminiferan Reticulomyxa filosa.</title>
        <authorList>
            <person name="Glockner G."/>
            <person name="Hulsmann N."/>
            <person name="Schleicher M."/>
            <person name="Noegel A.A."/>
            <person name="Eichinger L."/>
            <person name="Gallinger C."/>
            <person name="Pawlowski J."/>
            <person name="Sierra R."/>
            <person name="Euteneuer U."/>
            <person name="Pillet L."/>
            <person name="Moustafa A."/>
            <person name="Platzer M."/>
            <person name="Groth M."/>
            <person name="Szafranski K."/>
            <person name="Schliwa M."/>
        </authorList>
    </citation>
    <scope>NUCLEOTIDE SEQUENCE [LARGE SCALE GENOMIC DNA]</scope>
</reference>
<dbReference type="OrthoDB" id="5947827at2759"/>
<sequence>MEEEKSKDNAKNDLQSITEQQACFDKNWILQLNKQEDIQDFICLICKQVTNNPMEIDCSRHKNMDESLIVGENCLNQFLSQNPNSCPVEPHENCSYSQSRLAKRYVNELDVICPRQFEQEQEQQLQMSTQQGHEEGETPGIVTCDFKGKVKQVNDHLEHSCCLQMAKCWFESFGCNHTCLKSAIYDHLTSNMKLHFDLVIKSLDTLQQIIRQYKEEISKLNLENETLKVQLQLRGKKDEEISHLKQQLDQYQKDNLQLNSAQKTTFVEMEKLKKDIESKDSEIQKIKQEIQLKQKQIIQQQNFEQINENKEEQKQN</sequence>
<gene>
    <name evidence="2" type="ORF">RFI_36031</name>
</gene>
<feature type="non-terminal residue" evidence="2">
    <location>
        <position position="316"/>
    </location>
</feature>
<dbReference type="InterPro" id="IPR013083">
    <property type="entry name" value="Znf_RING/FYVE/PHD"/>
</dbReference>
<organism evidence="2 3">
    <name type="scientific">Reticulomyxa filosa</name>
    <dbReference type="NCBI Taxonomy" id="46433"/>
    <lineage>
        <taxon>Eukaryota</taxon>
        <taxon>Sar</taxon>
        <taxon>Rhizaria</taxon>
        <taxon>Retaria</taxon>
        <taxon>Foraminifera</taxon>
        <taxon>Monothalamids</taxon>
        <taxon>Reticulomyxidae</taxon>
        <taxon>Reticulomyxa</taxon>
    </lineage>
</organism>
<evidence type="ECO:0000313" key="2">
    <source>
        <dbReference type="EMBL" id="ETO01409.1"/>
    </source>
</evidence>